<evidence type="ECO:0000313" key="2">
    <source>
        <dbReference type="Proteomes" id="UP001178461"/>
    </source>
</evidence>
<reference evidence="1" key="1">
    <citation type="submission" date="2022-12" db="EMBL/GenBank/DDBJ databases">
        <authorList>
            <person name="Alioto T."/>
            <person name="Alioto T."/>
            <person name="Gomez Garrido J."/>
        </authorList>
    </citation>
    <scope>NUCLEOTIDE SEQUENCE</scope>
</reference>
<dbReference type="AlphaFoldDB" id="A0AA35K3U7"/>
<sequence length="70" mass="7965">MFCCSRSCRRGKKTVAAKRSNGTEQNKEKMHAGQQTYSFLTLAAKELVLSNEPHLISHKLKSHETRCTKE</sequence>
<dbReference type="EMBL" id="OX395128">
    <property type="protein sequence ID" value="CAI5770352.1"/>
    <property type="molecule type" value="Genomic_DNA"/>
</dbReference>
<accession>A0AA35K3U7</accession>
<dbReference type="Proteomes" id="UP001178461">
    <property type="component" value="Chromosome 3"/>
</dbReference>
<name>A0AA35K3U7_9SAUR</name>
<proteinExistence type="predicted"/>
<keyword evidence="2" id="KW-1185">Reference proteome</keyword>
<protein>
    <submittedName>
        <fullName evidence="1">Uncharacterized protein</fullName>
    </submittedName>
</protein>
<evidence type="ECO:0000313" key="1">
    <source>
        <dbReference type="EMBL" id="CAI5770352.1"/>
    </source>
</evidence>
<gene>
    <name evidence="1" type="ORF">PODLI_1B014186</name>
</gene>
<organism evidence="1 2">
    <name type="scientific">Podarcis lilfordi</name>
    <name type="common">Lilford's wall lizard</name>
    <dbReference type="NCBI Taxonomy" id="74358"/>
    <lineage>
        <taxon>Eukaryota</taxon>
        <taxon>Metazoa</taxon>
        <taxon>Chordata</taxon>
        <taxon>Craniata</taxon>
        <taxon>Vertebrata</taxon>
        <taxon>Euteleostomi</taxon>
        <taxon>Lepidosauria</taxon>
        <taxon>Squamata</taxon>
        <taxon>Bifurcata</taxon>
        <taxon>Unidentata</taxon>
        <taxon>Episquamata</taxon>
        <taxon>Laterata</taxon>
        <taxon>Lacertibaenia</taxon>
        <taxon>Lacertidae</taxon>
        <taxon>Podarcis</taxon>
    </lineage>
</organism>